<gene>
    <name evidence="1" type="ORF">LCGC14_2938660</name>
</gene>
<sequence>MSELRCPNETFIADIIDKYTDDIIILIEFR</sequence>
<accession>A0A0F8Y5V2</accession>
<evidence type="ECO:0000313" key="1">
    <source>
        <dbReference type="EMBL" id="KKK68980.1"/>
    </source>
</evidence>
<dbReference type="EMBL" id="LAZR01058880">
    <property type="protein sequence ID" value="KKK68980.1"/>
    <property type="molecule type" value="Genomic_DNA"/>
</dbReference>
<protein>
    <submittedName>
        <fullName evidence="1">Uncharacterized protein</fullName>
    </submittedName>
</protein>
<name>A0A0F8Y5V2_9ZZZZ</name>
<dbReference type="AlphaFoldDB" id="A0A0F8Y5V2"/>
<organism evidence="1">
    <name type="scientific">marine sediment metagenome</name>
    <dbReference type="NCBI Taxonomy" id="412755"/>
    <lineage>
        <taxon>unclassified sequences</taxon>
        <taxon>metagenomes</taxon>
        <taxon>ecological metagenomes</taxon>
    </lineage>
</organism>
<proteinExistence type="predicted"/>
<feature type="non-terminal residue" evidence="1">
    <location>
        <position position="30"/>
    </location>
</feature>
<reference evidence="1" key="1">
    <citation type="journal article" date="2015" name="Nature">
        <title>Complex archaea that bridge the gap between prokaryotes and eukaryotes.</title>
        <authorList>
            <person name="Spang A."/>
            <person name="Saw J.H."/>
            <person name="Jorgensen S.L."/>
            <person name="Zaremba-Niedzwiedzka K."/>
            <person name="Martijn J."/>
            <person name="Lind A.E."/>
            <person name="van Eijk R."/>
            <person name="Schleper C."/>
            <person name="Guy L."/>
            <person name="Ettema T.J."/>
        </authorList>
    </citation>
    <scope>NUCLEOTIDE SEQUENCE</scope>
</reference>
<comment type="caution">
    <text evidence="1">The sequence shown here is derived from an EMBL/GenBank/DDBJ whole genome shotgun (WGS) entry which is preliminary data.</text>
</comment>